<organism evidence="1 2">
    <name type="scientific">Mycolicibacterium duvalii</name>
    <dbReference type="NCBI Taxonomy" id="39688"/>
    <lineage>
        <taxon>Bacteria</taxon>
        <taxon>Bacillati</taxon>
        <taxon>Actinomycetota</taxon>
        <taxon>Actinomycetes</taxon>
        <taxon>Mycobacteriales</taxon>
        <taxon>Mycobacteriaceae</taxon>
        <taxon>Mycolicibacterium</taxon>
    </lineage>
</organism>
<dbReference type="Proteomes" id="UP000467006">
    <property type="component" value="Chromosome"/>
</dbReference>
<proteinExistence type="predicted"/>
<evidence type="ECO:0000313" key="2">
    <source>
        <dbReference type="Proteomes" id="UP000467006"/>
    </source>
</evidence>
<name>A0A7I7JZN7_9MYCO</name>
<accession>A0A7I7JZN7</accession>
<dbReference type="KEGG" id="mdu:MDUV_14220"/>
<keyword evidence="2" id="KW-1185">Reference proteome</keyword>
<dbReference type="AlphaFoldDB" id="A0A7I7JZN7"/>
<dbReference type="EMBL" id="AP022563">
    <property type="protein sequence ID" value="BBX16562.1"/>
    <property type="molecule type" value="Genomic_DNA"/>
</dbReference>
<gene>
    <name evidence="1" type="ORF">MDUV_14220</name>
</gene>
<reference evidence="1 2" key="1">
    <citation type="journal article" date="2019" name="Emerg. Microbes Infect.">
        <title>Comprehensive subspecies identification of 175 nontuberculous mycobacteria species based on 7547 genomic profiles.</title>
        <authorList>
            <person name="Matsumoto Y."/>
            <person name="Kinjo T."/>
            <person name="Motooka D."/>
            <person name="Nabeya D."/>
            <person name="Jung N."/>
            <person name="Uechi K."/>
            <person name="Horii T."/>
            <person name="Iida T."/>
            <person name="Fujita J."/>
            <person name="Nakamura S."/>
        </authorList>
    </citation>
    <scope>NUCLEOTIDE SEQUENCE [LARGE SCALE GENOMIC DNA]</scope>
    <source>
        <strain evidence="1 2">JCM 6396</strain>
    </source>
</reference>
<sequence length="88" mass="9819">MGVEEPTGRYAERISDVEQPLIEQSSSTMFDGEQHIASDARLQGKRLLRQPAGNAQPTDIIAHSTTVRRPCRDPLRIILAGSRRHVTQ</sequence>
<protein>
    <submittedName>
        <fullName evidence="1">Uncharacterized protein</fullName>
    </submittedName>
</protein>
<evidence type="ECO:0000313" key="1">
    <source>
        <dbReference type="EMBL" id="BBX16562.1"/>
    </source>
</evidence>